<dbReference type="EMBL" id="BOPG01000098">
    <property type="protein sequence ID" value="GIJ63545.1"/>
    <property type="molecule type" value="Genomic_DNA"/>
</dbReference>
<dbReference type="AlphaFoldDB" id="A0A8J3ZLD5"/>
<comment type="caution">
    <text evidence="1">The sequence shown here is derived from an EMBL/GenBank/DDBJ whole genome shotgun (WGS) entry which is preliminary data.</text>
</comment>
<proteinExistence type="predicted"/>
<evidence type="ECO:0000313" key="2">
    <source>
        <dbReference type="Proteomes" id="UP000612585"/>
    </source>
</evidence>
<organism evidence="1 2">
    <name type="scientific">Virgisporangium aurantiacum</name>
    <dbReference type="NCBI Taxonomy" id="175570"/>
    <lineage>
        <taxon>Bacteria</taxon>
        <taxon>Bacillati</taxon>
        <taxon>Actinomycetota</taxon>
        <taxon>Actinomycetes</taxon>
        <taxon>Micromonosporales</taxon>
        <taxon>Micromonosporaceae</taxon>
        <taxon>Virgisporangium</taxon>
    </lineage>
</organism>
<dbReference type="RefSeq" id="WP_204010310.1">
    <property type="nucleotide sequence ID" value="NZ_BOPG01000098.1"/>
</dbReference>
<gene>
    <name evidence="1" type="ORF">Vau01_110610</name>
</gene>
<accession>A0A8J3ZLD5</accession>
<dbReference type="Proteomes" id="UP000612585">
    <property type="component" value="Unassembled WGS sequence"/>
</dbReference>
<name>A0A8J3ZLD5_9ACTN</name>
<reference evidence="1" key="1">
    <citation type="submission" date="2021-01" db="EMBL/GenBank/DDBJ databases">
        <title>Whole genome shotgun sequence of Virgisporangium aurantiacum NBRC 16421.</title>
        <authorList>
            <person name="Komaki H."/>
            <person name="Tamura T."/>
        </authorList>
    </citation>
    <scope>NUCLEOTIDE SEQUENCE</scope>
    <source>
        <strain evidence="1">NBRC 16421</strain>
    </source>
</reference>
<sequence length="176" mass="19485">MGVLIDAVMSMARAARFRSVRAVLPPDTWFELPGRLRFGMPWPWQQHTEVDAEIVDDTGQAGARVPLGQASAPRTSGEAGVLLWRGDGSLEPYLTDLAGYCRQVYGGPPRSLRWIRLGGVRAVVIEADTANAQRTHRLVAEWGLNHTLHGEFRTPADAADGYRPHLDTMLATWQWA</sequence>
<protein>
    <submittedName>
        <fullName evidence="1">Uncharacterized protein</fullName>
    </submittedName>
</protein>
<evidence type="ECO:0000313" key="1">
    <source>
        <dbReference type="EMBL" id="GIJ63545.1"/>
    </source>
</evidence>
<keyword evidence="2" id="KW-1185">Reference proteome</keyword>